<proteinExistence type="predicted"/>
<gene>
    <name evidence="1" type="primary">Nfu_g_1_025386</name>
</gene>
<protein>
    <submittedName>
        <fullName evidence="1">Uncharacterized protein</fullName>
    </submittedName>
</protein>
<dbReference type="EMBL" id="HADW01018917">
    <property type="protein sequence ID" value="SBP20317.1"/>
    <property type="molecule type" value="Transcribed_RNA"/>
</dbReference>
<evidence type="ECO:0000313" key="1">
    <source>
        <dbReference type="EMBL" id="SBP20317.1"/>
    </source>
</evidence>
<feature type="non-terminal residue" evidence="1">
    <location>
        <position position="1"/>
    </location>
</feature>
<organism evidence="1">
    <name type="scientific">Iconisemion striatum</name>
    <dbReference type="NCBI Taxonomy" id="60296"/>
    <lineage>
        <taxon>Eukaryota</taxon>
        <taxon>Metazoa</taxon>
        <taxon>Chordata</taxon>
        <taxon>Craniata</taxon>
        <taxon>Vertebrata</taxon>
        <taxon>Euteleostomi</taxon>
        <taxon>Actinopterygii</taxon>
        <taxon>Neopterygii</taxon>
        <taxon>Teleostei</taxon>
        <taxon>Neoteleostei</taxon>
        <taxon>Acanthomorphata</taxon>
        <taxon>Ovalentaria</taxon>
        <taxon>Atherinomorphae</taxon>
        <taxon>Cyprinodontiformes</taxon>
        <taxon>Nothobranchiidae</taxon>
        <taxon>Iconisemion</taxon>
    </lineage>
</organism>
<feature type="non-terminal residue" evidence="1">
    <location>
        <position position="78"/>
    </location>
</feature>
<reference evidence="1" key="1">
    <citation type="submission" date="2016-05" db="EMBL/GenBank/DDBJ databases">
        <authorList>
            <person name="Lavstsen T."/>
            <person name="Jespersen J.S."/>
        </authorList>
    </citation>
    <scope>NUCLEOTIDE SEQUENCE</scope>
    <source>
        <tissue evidence="1">Brain</tissue>
    </source>
</reference>
<accession>A0A1A7XQD7</accession>
<name>A0A1A7XQD7_9TELE</name>
<reference evidence="1" key="2">
    <citation type="submission" date="2016-06" db="EMBL/GenBank/DDBJ databases">
        <title>The genome of a short-lived fish provides insights into sex chromosome evolution and the genetic control of aging.</title>
        <authorList>
            <person name="Reichwald K."/>
            <person name="Felder M."/>
            <person name="Petzold A."/>
            <person name="Koch P."/>
            <person name="Groth M."/>
            <person name="Platzer M."/>
        </authorList>
    </citation>
    <scope>NUCLEOTIDE SEQUENCE</scope>
    <source>
        <tissue evidence="1">Brain</tissue>
    </source>
</reference>
<dbReference type="AlphaFoldDB" id="A0A1A7XQD7"/>
<sequence length="78" mass="9124">LTECTLIETEKLLLIHLLMQKNQMALLLSVYVLYCYKPGHVIKDYPTLQAWNEKQKQPNSVGFVTTSSHIKQESMEWK</sequence>